<organism evidence="2 3">
    <name type="scientific">Caballeronia insecticola</name>
    <dbReference type="NCBI Taxonomy" id="758793"/>
    <lineage>
        <taxon>Bacteria</taxon>
        <taxon>Pseudomonadati</taxon>
        <taxon>Pseudomonadota</taxon>
        <taxon>Betaproteobacteria</taxon>
        <taxon>Burkholderiales</taxon>
        <taxon>Burkholderiaceae</taxon>
        <taxon>Caballeronia</taxon>
    </lineage>
</organism>
<dbReference type="SUPFAM" id="SSF52218">
    <property type="entry name" value="Flavoproteins"/>
    <property type="match status" value="1"/>
</dbReference>
<keyword evidence="2" id="KW-0614">Plasmid</keyword>
<dbReference type="KEGG" id="buo:BRPE64_ECDS00750"/>
<geneLocation type="plasmid" evidence="2 3">
    <name>p2</name>
</geneLocation>
<proteinExistence type="predicted"/>
<dbReference type="InterPro" id="IPR029039">
    <property type="entry name" value="Flavoprotein-like_sf"/>
</dbReference>
<evidence type="ECO:0000259" key="1">
    <source>
        <dbReference type="Pfam" id="PF02525"/>
    </source>
</evidence>
<gene>
    <name evidence="2" type="ORF">BRPE64_ECDS00750</name>
</gene>
<dbReference type="InterPro" id="IPR003680">
    <property type="entry name" value="Flavodoxin_fold"/>
</dbReference>
<dbReference type="AlphaFoldDB" id="R4WUJ3"/>
<sequence>MLHICECMSPGLGRIGFVQAWTDFQGGAPVQWSFETGDKRAPLRYLEIRVNKLLLVASSTSDRASALLADTYVDALREFDLELQIDRLDLWQEALPTVQGETGSAKARGLGERQGGKFEQTAWDSIVSIANRVRSADRYVIAAPAWDAGVPYRLKEYLGVIYQPGVMVGLIPDFGCGGPYHNKQATLFLTSIERVERSAAPHFGIDHQSAYLRDCLTQAGIRSIDEVRFEQRNQDRDGSPGLDDAMQRAIRLPARMEAAGRRIESVRVLWTTHGLSVRFQTGVRKRSLGFGPAALNRTSAAQCAARGDGFTVQRTGPDATSRSETWEH</sequence>
<evidence type="ECO:0000313" key="3">
    <source>
        <dbReference type="Proteomes" id="UP000013966"/>
    </source>
</evidence>
<dbReference type="Gene3D" id="3.40.50.360">
    <property type="match status" value="1"/>
</dbReference>
<dbReference type="PANTHER" id="PTHR43741">
    <property type="entry name" value="FMN-DEPENDENT NADH-AZOREDUCTASE 1"/>
    <property type="match status" value="1"/>
</dbReference>
<dbReference type="EMBL" id="AP013062">
    <property type="protein sequence ID" value="BAN28233.1"/>
    <property type="molecule type" value="Genomic_DNA"/>
</dbReference>
<name>R4WUJ3_9BURK</name>
<dbReference type="Proteomes" id="UP000013966">
    <property type="component" value="Plasmid p2"/>
</dbReference>
<dbReference type="Pfam" id="PF02525">
    <property type="entry name" value="Flavodoxin_2"/>
    <property type="match status" value="1"/>
</dbReference>
<dbReference type="HOGENOM" id="CLU_846424_0_0_4"/>
<reference evidence="2 3" key="2">
    <citation type="journal article" date="2018" name="Int. J. Syst. Evol. Microbiol.">
        <title>Burkholderia insecticola sp. nov., a gut symbiotic bacterium of the bean bug Riptortus pedestris.</title>
        <authorList>
            <person name="Takeshita K."/>
            <person name="Tamaki H."/>
            <person name="Ohbayashi T."/>
            <person name="Meng X.-Y."/>
            <person name="Sone T."/>
            <person name="Mitani Y."/>
            <person name="Peeters C."/>
            <person name="Kikuchi Y."/>
            <person name="Vandamme P."/>
        </authorList>
    </citation>
    <scope>NUCLEOTIDE SEQUENCE [LARGE SCALE GENOMIC DNA]</scope>
    <source>
        <strain evidence="2">RPE64</strain>
        <plasmid evidence="2 3">p2</plasmid>
    </source>
</reference>
<accession>R4WUJ3</accession>
<feature type="domain" description="Flavodoxin-like fold" evidence="1">
    <location>
        <begin position="52"/>
        <end position="248"/>
    </location>
</feature>
<evidence type="ECO:0000313" key="2">
    <source>
        <dbReference type="EMBL" id="BAN28233.1"/>
    </source>
</evidence>
<keyword evidence="3" id="KW-1185">Reference proteome</keyword>
<dbReference type="PANTHER" id="PTHR43741:SF4">
    <property type="entry name" value="FMN-DEPENDENT NADH:QUINONE OXIDOREDUCTASE"/>
    <property type="match status" value="1"/>
</dbReference>
<dbReference type="InterPro" id="IPR050104">
    <property type="entry name" value="FMN-dep_NADH:Q_OxRdtase_AzoR1"/>
</dbReference>
<protein>
    <submittedName>
        <fullName evidence="2">FMN-dependent NADH-azoreductase</fullName>
    </submittedName>
</protein>
<reference evidence="2 3" key="1">
    <citation type="journal article" date="2013" name="Genome Announc.">
        <title>Complete Genome Sequence of Burkholderia sp. Strain RPE64, Bacterial Symbiont of the Bean Bug Riptortus pedestris.</title>
        <authorList>
            <person name="Shibata T.F."/>
            <person name="Maeda T."/>
            <person name="Nikoh N."/>
            <person name="Yamaguchi K."/>
            <person name="Oshima K."/>
            <person name="Hattori M."/>
            <person name="Nishiyama T."/>
            <person name="Hasebe M."/>
            <person name="Fukatsu T."/>
            <person name="Kikuchi Y."/>
            <person name="Shigenobu S."/>
        </authorList>
    </citation>
    <scope>NUCLEOTIDE SEQUENCE [LARGE SCALE GENOMIC DNA]</scope>
    <source>
        <plasmid evidence="2 3">p2</plasmid>
    </source>
</reference>